<dbReference type="Gene3D" id="1.10.645.10">
    <property type="entry name" value="Cytochrome-c3 Hydrogenase, chain B"/>
    <property type="match status" value="1"/>
</dbReference>
<dbReference type="PANTHER" id="PTHR43485:SF1">
    <property type="entry name" value="FORMATE HYDROGENLYASE SUBUNIT 5-RELATED"/>
    <property type="match status" value="1"/>
</dbReference>
<accession>A0A1G6QL83</accession>
<dbReference type="GO" id="GO:0051287">
    <property type="term" value="F:NAD binding"/>
    <property type="evidence" value="ECO:0007669"/>
    <property type="project" value="InterPro"/>
</dbReference>
<sequence length="409" mass="47385">MKRLLGIIKKEDSEQLFVNSGSFVGLVDNSQSKEFKAYKWQKELFESKEPKDELFNFRLGPSSGALLESVTFNIFTYGERIKEVYIDNSYKSRSIEKLMIKKDVFEGLRLAEQICTSFAFSHSCAYSKAIENAFNIQPNYKTKIMRLIFIETERIFNHIYVISRLADAAAQKVLANHLIYLFDEILENNKYLFKNRFLKNINSIGTIKYISLDQLKIFVNKLENIVNEFEKLYKFSLKSENYLDRLHNTGLLTTDDFEEFNFDGPAVKAMNFSLDTRSFEDLFDDFKPILEEGSDALSRMIVRAKEIFQSIDLIKKLLIKLQKNIDEKNKNISIDDDQQKRNTIALTESPSGTIYYYIELVGSKIDYVYVATPSFFLVKAIEKALIGQIFTDFTFTVESFGAFFSDAAK</sequence>
<dbReference type="AlphaFoldDB" id="A0A1G6QL83"/>
<gene>
    <name evidence="3" type="ORF">SAMN05660835_01602</name>
</gene>
<dbReference type="GO" id="GO:0048038">
    <property type="term" value="F:quinone binding"/>
    <property type="evidence" value="ECO:0007669"/>
    <property type="project" value="InterPro"/>
</dbReference>
<keyword evidence="1" id="KW-0560">Oxidoreductase</keyword>
<dbReference type="EMBL" id="FMYU01000012">
    <property type="protein sequence ID" value="SDC92971.1"/>
    <property type="molecule type" value="Genomic_DNA"/>
</dbReference>
<dbReference type="Proteomes" id="UP000199411">
    <property type="component" value="Unassembled WGS sequence"/>
</dbReference>
<proteinExistence type="predicted"/>
<evidence type="ECO:0000256" key="1">
    <source>
        <dbReference type="ARBA" id="ARBA00023002"/>
    </source>
</evidence>
<keyword evidence="4" id="KW-1185">Reference proteome</keyword>
<organism evidence="3 4">
    <name type="scientific">Desulfurella multipotens</name>
    <dbReference type="NCBI Taxonomy" id="79269"/>
    <lineage>
        <taxon>Bacteria</taxon>
        <taxon>Pseudomonadati</taxon>
        <taxon>Campylobacterota</taxon>
        <taxon>Desulfurellia</taxon>
        <taxon>Desulfurellales</taxon>
        <taxon>Desulfurellaceae</taxon>
        <taxon>Desulfurella</taxon>
    </lineage>
</organism>
<dbReference type="InterPro" id="IPR001135">
    <property type="entry name" value="NADH_Q_OxRdtase_suD"/>
</dbReference>
<dbReference type="OrthoDB" id="9801496at2"/>
<dbReference type="SUPFAM" id="SSF56762">
    <property type="entry name" value="HydB/Nqo4-like"/>
    <property type="match status" value="1"/>
</dbReference>
<dbReference type="InterPro" id="IPR052197">
    <property type="entry name" value="ComplexI_49kDa-like"/>
</dbReference>
<evidence type="ECO:0000313" key="4">
    <source>
        <dbReference type="Proteomes" id="UP000199411"/>
    </source>
</evidence>
<evidence type="ECO:0000259" key="2">
    <source>
        <dbReference type="Pfam" id="PF00346"/>
    </source>
</evidence>
<feature type="domain" description="NADH-quinone oxidoreductase subunit D" evidence="2">
    <location>
        <begin position="212"/>
        <end position="406"/>
    </location>
</feature>
<name>A0A1G6QL83_9BACT</name>
<protein>
    <submittedName>
        <fullName evidence="3">Ni,Fe-hydrogenase III large subunit</fullName>
    </submittedName>
</protein>
<dbReference type="RefSeq" id="WP_092129473.1">
    <property type="nucleotide sequence ID" value="NZ_FMYU01000012.1"/>
</dbReference>
<dbReference type="PANTHER" id="PTHR43485">
    <property type="entry name" value="HYDROGENASE-4 COMPONENT G"/>
    <property type="match status" value="1"/>
</dbReference>
<dbReference type="InterPro" id="IPR029014">
    <property type="entry name" value="NiFe-Hase_large"/>
</dbReference>
<dbReference type="GO" id="GO:0016651">
    <property type="term" value="F:oxidoreductase activity, acting on NAD(P)H"/>
    <property type="evidence" value="ECO:0007669"/>
    <property type="project" value="InterPro"/>
</dbReference>
<reference evidence="4" key="1">
    <citation type="submission" date="2016-10" db="EMBL/GenBank/DDBJ databases">
        <authorList>
            <person name="Varghese N."/>
            <person name="Submissions S."/>
        </authorList>
    </citation>
    <scope>NUCLEOTIDE SEQUENCE [LARGE SCALE GENOMIC DNA]</scope>
    <source>
        <strain evidence="4">DSM 8415</strain>
    </source>
</reference>
<evidence type="ECO:0000313" key="3">
    <source>
        <dbReference type="EMBL" id="SDC92971.1"/>
    </source>
</evidence>
<dbReference type="Pfam" id="PF00346">
    <property type="entry name" value="Complex1_49kDa"/>
    <property type="match status" value="1"/>
</dbReference>